<protein>
    <submittedName>
        <fullName evidence="1">(northern house mosquito) hypothetical protein</fullName>
    </submittedName>
</protein>
<proteinExistence type="predicted"/>
<sequence length="206" mass="24570">MRFALPTAPQMIPHFLPRKRLKPTLETNPVHLQILAAPTPHLLAQLGQVSVLVLKQPVVLFVRYLKQKIILTGLRQLLQLRLQPVEHLLPSFQHFFHRRHHRGIFNVLLFDHLVKASFDNLFLTLTLLDNFRIYNPLSLHRLAIRIFLQINHLRCQLRFRYRFANAFLVFCWVTVYERQETALKLRHRWFSLRTCNEPRLNNAFCS</sequence>
<organism evidence="1">
    <name type="scientific">Culex pipiens</name>
    <name type="common">House mosquito</name>
    <dbReference type="NCBI Taxonomy" id="7175"/>
    <lineage>
        <taxon>Eukaryota</taxon>
        <taxon>Metazoa</taxon>
        <taxon>Ecdysozoa</taxon>
        <taxon>Arthropoda</taxon>
        <taxon>Hexapoda</taxon>
        <taxon>Insecta</taxon>
        <taxon>Pterygota</taxon>
        <taxon>Neoptera</taxon>
        <taxon>Endopterygota</taxon>
        <taxon>Diptera</taxon>
        <taxon>Nematocera</taxon>
        <taxon>Culicoidea</taxon>
        <taxon>Culicidae</taxon>
        <taxon>Culicinae</taxon>
        <taxon>Culicini</taxon>
        <taxon>Culex</taxon>
        <taxon>Culex</taxon>
    </lineage>
</organism>
<dbReference type="AlphaFoldDB" id="A0A8D8F7G3"/>
<dbReference type="EMBL" id="HBUE01042367">
    <property type="protein sequence ID" value="CAG6461246.1"/>
    <property type="molecule type" value="Transcribed_RNA"/>
</dbReference>
<name>A0A8D8F7G3_CULPI</name>
<accession>A0A8D8F7G3</accession>
<reference evidence="1" key="1">
    <citation type="submission" date="2021-05" db="EMBL/GenBank/DDBJ databases">
        <authorList>
            <person name="Alioto T."/>
            <person name="Alioto T."/>
            <person name="Gomez Garrido J."/>
        </authorList>
    </citation>
    <scope>NUCLEOTIDE SEQUENCE</scope>
</reference>
<evidence type="ECO:0000313" key="1">
    <source>
        <dbReference type="EMBL" id="CAG6461246.1"/>
    </source>
</evidence>